<comment type="caution">
    <text evidence="2">The sequence shown here is derived from an EMBL/GenBank/DDBJ whole genome shotgun (WGS) entry which is preliminary data.</text>
</comment>
<evidence type="ECO:0000256" key="1">
    <source>
        <dbReference type="SAM" id="MobiDB-lite"/>
    </source>
</evidence>
<accession>A0AAW0GRX9</accession>
<feature type="region of interest" description="Disordered" evidence="1">
    <location>
        <begin position="307"/>
        <end position="412"/>
    </location>
</feature>
<feature type="compositionally biased region" description="Low complexity" evidence="1">
    <location>
        <begin position="382"/>
        <end position="399"/>
    </location>
</feature>
<evidence type="ECO:0000313" key="3">
    <source>
        <dbReference type="Proteomes" id="UP001385951"/>
    </source>
</evidence>
<keyword evidence="3" id="KW-1185">Reference proteome</keyword>
<evidence type="ECO:0000313" key="2">
    <source>
        <dbReference type="EMBL" id="KAK7694667.1"/>
    </source>
</evidence>
<gene>
    <name evidence="2" type="ORF">QCA50_001855</name>
</gene>
<feature type="region of interest" description="Disordered" evidence="1">
    <location>
        <begin position="517"/>
        <end position="543"/>
    </location>
</feature>
<organism evidence="2 3">
    <name type="scientific">Cerrena zonata</name>
    <dbReference type="NCBI Taxonomy" id="2478898"/>
    <lineage>
        <taxon>Eukaryota</taxon>
        <taxon>Fungi</taxon>
        <taxon>Dikarya</taxon>
        <taxon>Basidiomycota</taxon>
        <taxon>Agaricomycotina</taxon>
        <taxon>Agaricomycetes</taxon>
        <taxon>Polyporales</taxon>
        <taxon>Cerrenaceae</taxon>
        <taxon>Cerrena</taxon>
    </lineage>
</organism>
<name>A0AAW0GRX9_9APHY</name>
<protein>
    <submittedName>
        <fullName evidence="2">Uncharacterized protein</fullName>
    </submittedName>
</protein>
<dbReference type="EMBL" id="JASBNA010000002">
    <property type="protein sequence ID" value="KAK7694667.1"/>
    <property type="molecule type" value="Genomic_DNA"/>
</dbReference>
<reference evidence="2 3" key="1">
    <citation type="submission" date="2022-09" db="EMBL/GenBank/DDBJ databases">
        <authorList>
            <person name="Palmer J.M."/>
        </authorList>
    </citation>
    <scope>NUCLEOTIDE SEQUENCE [LARGE SCALE GENOMIC DNA]</scope>
    <source>
        <strain evidence="2 3">DSM 7382</strain>
    </source>
</reference>
<sequence length="543" mass="63002">MAPVVLKQLLSKPFGPFRDSEILNPSCKSIRTKPLELKDVVLRGDGKIVGLDTTEPYQKEHENYKTVKISGTLEIMELSWLSESGRRRLETALHERSNSPLTLERLYGTRTSKHNGKSGLTIKVNIVATKSMTVGYLTSDHVSNGLRIDTVNADCHRWFLVTSMQDSSFQKSRLFLGRYRTLRVLRDALEYDQKIRRSNEPTLHADRAPVWFARLYLRRMRELAEDEQAAVHLSSEESDSEHIEHSIRPYQIRALRHQSKRDILRLFRKHASWLIHDQEIRVHKQKRLFDPASWRRWLSRGEDADEMFADDESGGSGDDNMDVDDHPRLSAVARGKRKASDRSPERDDDDNERSGTRLRQRSPTPQGDYQIDTHYQRDYDPDFSPSSDPDWNPSSEPSNPSRPPTPDSPTLRDRVRSLSTAFYHEPDPPKSALWYCPVETCYYCIDLLDLDEEQLSALDQDVAKRLTAKVGNWNLHDDWVMQACKAMSRAHYHKHLRSAHVKMWWDKWNRPRLAYANENENEGTAEEQQEDAPGRSFVKQEDN</sequence>
<dbReference type="Proteomes" id="UP001385951">
    <property type="component" value="Unassembled WGS sequence"/>
</dbReference>
<feature type="compositionally biased region" description="Acidic residues" evidence="1">
    <location>
        <begin position="519"/>
        <end position="530"/>
    </location>
</feature>
<dbReference type="AlphaFoldDB" id="A0AAW0GRX9"/>
<proteinExistence type="predicted"/>